<dbReference type="RefSeq" id="WP_304420312.1">
    <property type="nucleotide sequence ID" value="NZ_JANCMU010000002.1"/>
</dbReference>
<protein>
    <submittedName>
        <fullName evidence="2">Uncharacterized protein</fullName>
    </submittedName>
</protein>
<proteinExistence type="predicted"/>
<keyword evidence="1" id="KW-0812">Transmembrane</keyword>
<name>A0A9X4RWH1_9FLAO</name>
<evidence type="ECO:0000313" key="3">
    <source>
        <dbReference type="Proteomes" id="UP001152599"/>
    </source>
</evidence>
<comment type="caution">
    <text evidence="2">The sequence shown here is derived from an EMBL/GenBank/DDBJ whole genome shotgun (WGS) entry which is preliminary data.</text>
</comment>
<accession>A0A9X4RWH1</accession>
<dbReference type="Proteomes" id="UP001152599">
    <property type="component" value="Unassembled WGS sequence"/>
</dbReference>
<feature type="transmembrane region" description="Helical" evidence="1">
    <location>
        <begin position="117"/>
        <end position="137"/>
    </location>
</feature>
<keyword evidence="1" id="KW-0472">Membrane</keyword>
<keyword evidence="1" id="KW-1133">Transmembrane helix</keyword>
<feature type="transmembrane region" description="Helical" evidence="1">
    <location>
        <begin position="92"/>
        <end position="111"/>
    </location>
</feature>
<evidence type="ECO:0000313" key="2">
    <source>
        <dbReference type="EMBL" id="MDG4945747.1"/>
    </source>
</evidence>
<keyword evidence="3" id="KW-1185">Reference proteome</keyword>
<reference evidence="2" key="1">
    <citation type="submission" date="2022-07" db="EMBL/GenBank/DDBJ databases">
        <title>Description and genome-wide analysis of Profundicola chukchiensis gen. nov., sp. nov., marine bacteria isolated from bottom sediments of the Chukchi Sea.</title>
        <authorList>
            <person name="Romanenko L."/>
            <person name="Otstavnykh N."/>
            <person name="Kurilenko V."/>
            <person name="Eremeev V."/>
            <person name="Velansky P."/>
            <person name="Mikhailov V."/>
            <person name="Isaeva M."/>
        </authorList>
    </citation>
    <scope>NUCLEOTIDE SEQUENCE</scope>
    <source>
        <strain evidence="2">KMM 9713</strain>
    </source>
</reference>
<organism evidence="2 3">
    <name type="scientific">Profundicola chukchiensis</name>
    <dbReference type="NCBI Taxonomy" id="2961959"/>
    <lineage>
        <taxon>Bacteria</taxon>
        <taxon>Pseudomonadati</taxon>
        <taxon>Bacteroidota</taxon>
        <taxon>Flavobacteriia</taxon>
        <taxon>Flavobacteriales</taxon>
        <taxon>Weeksellaceae</taxon>
        <taxon>Profundicola</taxon>
    </lineage>
</organism>
<sequence>MEIKELKNRPGINQSTKLNIAYVQFNNLLHELRKKKLSDETLRAINNGIVKLNAVSDSDKDLAKQIKSTQLHIIKLLEKDHKMVTKNHYRNLWLALGMAAFGIPLGVAFGAVLDNMALLAIGLPIGMLIGIAVGTRLDKKAHAEGRQIDVEVKA</sequence>
<dbReference type="AlphaFoldDB" id="A0A9X4RWH1"/>
<gene>
    <name evidence="2" type="ORF">NMK71_04915</name>
</gene>
<evidence type="ECO:0000256" key="1">
    <source>
        <dbReference type="SAM" id="Phobius"/>
    </source>
</evidence>
<dbReference type="EMBL" id="JANCMU010000002">
    <property type="protein sequence ID" value="MDG4945747.1"/>
    <property type="molecule type" value="Genomic_DNA"/>
</dbReference>